<sequence length="106" mass="11780">MNSNCKTIYKNLSTPENSGKKIGLFRTLCSIFGGLLVSYLFMTLLTFLIPAPLGESLVIPIYLYTLLWAVLSFWIALSYTKLIALKRVFIPSLICAIGILLFILGS</sequence>
<evidence type="ECO:0000313" key="4">
    <source>
        <dbReference type="Proteomes" id="UP000253850"/>
    </source>
</evidence>
<feature type="transmembrane region" description="Helical" evidence="1">
    <location>
        <begin position="28"/>
        <end position="51"/>
    </location>
</feature>
<evidence type="ECO:0000313" key="2">
    <source>
        <dbReference type="EMBL" id="AXH13118.1"/>
    </source>
</evidence>
<evidence type="ECO:0000313" key="3">
    <source>
        <dbReference type="EMBL" id="RXK10267.1"/>
    </source>
</evidence>
<evidence type="ECO:0000256" key="1">
    <source>
        <dbReference type="SAM" id="Phobius"/>
    </source>
</evidence>
<keyword evidence="5" id="KW-1185">Reference proteome</keyword>
<protein>
    <submittedName>
        <fullName evidence="2">Membrane protein</fullName>
    </submittedName>
</protein>
<gene>
    <name evidence="2" type="ORF">ABIV_2143</name>
    <name evidence="3" type="ORF">CRV05_07780</name>
</gene>
<dbReference type="EMBL" id="PDKM01000003">
    <property type="protein sequence ID" value="RXK10267.1"/>
    <property type="molecule type" value="Genomic_DNA"/>
</dbReference>
<dbReference type="Proteomes" id="UP000289193">
    <property type="component" value="Unassembled WGS sequence"/>
</dbReference>
<proteinExistence type="predicted"/>
<keyword evidence="1" id="KW-0472">Membrane</keyword>
<name>A0AAX2A9F8_9BACT</name>
<evidence type="ECO:0000313" key="5">
    <source>
        <dbReference type="Proteomes" id="UP000289193"/>
    </source>
</evidence>
<reference evidence="3 5" key="1">
    <citation type="submission" date="2017-10" db="EMBL/GenBank/DDBJ databases">
        <title>Genomics of the genus Arcobacter.</title>
        <authorList>
            <person name="Perez-Cataluna A."/>
            <person name="Figueras M.J."/>
        </authorList>
    </citation>
    <scope>NUCLEOTIDE SEQUENCE [LARGE SCALE GENOMIC DNA]</scope>
    <source>
        <strain evidence="3 5">CECT 7835</strain>
    </source>
</reference>
<keyword evidence="1" id="KW-1133">Transmembrane helix</keyword>
<dbReference type="EMBL" id="CP031217">
    <property type="protein sequence ID" value="AXH13118.1"/>
    <property type="molecule type" value="Genomic_DNA"/>
</dbReference>
<accession>A0AAX2A9F8</accession>
<dbReference type="Proteomes" id="UP000253850">
    <property type="component" value="Chromosome"/>
</dbReference>
<dbReference type="KEGG" id="hbv:ABIV_2143"/>
<dbReference type="RefSeq" id="WP_114839914.1">
    <property type="nucleotide sequence ID" value="NZ_CP031217.1"/>
</dbReference>
<feature type="transmembrane region" description="Helical" evidence="1">
    <location>
        <begin position="57"/>
        <end position="76"/>
    </location>
</feature>
<dbReference type="AlphaFoldDB" id="A0AAX2A9F8"/>
<keyword evidence="1" id="KW-0812">Transmembrane</keyword>
<reference evidence="2 4" key="2">
    <citation type="submission" date="2018-07" db="EMBL/GenBank/DDBJ databases">
        <title>Complete genome of the Arcobacter bivalviorum type strain LMG 26154.</title>
        <authorList>
            <person name="Miller W.G."/>
            <person name="Yee E."/>
            <person name="Bono J.L."/>
        </authorList>
    </citation>
    <scope>NUCLEOTIDE SEQUENCE [LARGE SCALE GENOMIC DNA]</scope>
    <source>
        <strain evidence="2 4">LMG 26154</strain>
    </source>
</reference>
<organism evidence="3 5">
    <name type="scientific">Halarcobacter bivalviorum</name>
    <dbReference type="NCBI Taxonomy" id="663364"/>
    <lineage>
        <taxon>Bacteria</taxon>
        <taxon>Pseudomonadati</taxon>
        <taxon>Campylobacterota</taxon>
        <taxon>Epsilonproteobacteria</taxon>
        <taxon>Campylobacterales</taxon>
        <taxon>Arcobacteraceae</taxon>
        <taxon>Halarcobacter</taxon>
    </lineage>
</organism>
<feature type="transmembrane region" description="Helical" evidence="1">
    <location>
        <begin position="88"/>
        <end position="105"/>
    </location>
</feature>